<dbReference type="PANTHER" id="PTHR37256">
    <property type="entry name" value="E1A-BINDING PROTEIN P400-LIKE"/>
    <property type="match status" value="1"/>
</dbReference>
<keyword evidence="3" id="KW-1185">Reference proteome</keyword>
<dbReference type="AlphaFoldDB" id="A0AAV1A9F6"/>
<organism evidence="2 3">
    <name type="scientific">Vicia faba</name>
    <name type="common">Broad bean</name>
    <name type="synonym">Faba vulgaris</name>
    <dbReference type="NCBI Taxonomy" id="3906"/>
    <lineage>
        <taxon>Eukaryota</taxon>
        <taxon>Viridiplantae</taxon>
        <taxon>Streptophyta</taxon>
        <taxon>Embryophyta</taxon>
        <taxon>Tracheophyta</taxon>
        <taxon>Spermatophyta</taxon>
        <taxon>Magnoliopsida</taxon>
        <taxon>eudicotyledons</taxon>
        <taxon>Gunneridae</taxon>
        <taxon>Pentapetalae</taxon>
        <taxon>rosids</taxon>
        <taxon>fabids</taxon>
        <taxon>Fabales</taxon>
        <taxon>Fabaceae</taxon>
        <taxon>Papilionoideae</taxon>
        <taxon>50 kb inversion clade</taxon>
        <taxon>NPAAA clade</taxon>
        <taxon>Hologalegina</taxon>
        <taxon>IRL clade</taxon>
        <taxon>Fabeae</taxon>
        <taxon>Vicia</taxon>
    </lineage>
</organism>
<feature type="compositionally biased region" description="Polar residues" evidence="1">
    <location>
        <begin position="82"/>
        <end position="91"/>
    </location>
</feature>
<proteinExistence type="predicted"/>
<feature type="compositionally biased region" description="Basic residues" evidence="1">
    <location>
        <begin position="13"/>
        <end position="29"/>
    </location>
</feature>
<gene>
    <name evidence="2" type="ORF">VFH_III209520</name>
</gene>
<reference evidence="2 3" key="1">
    <citation type="submission" date="2023-01" db="EMBL/GenBank/DDBJ databases">
        <authorList>
            <person name="Kreplak J."/>
        </authorList>
    </citation>
    <scope>NUCLEOTIDE SEQUENCE [LARGE SCALE GENOMIC DNA]</scope>
</reference>
<name>A0AAV1A9F6_VICFA</name>
<dbReference type="Proteomes" id="UP001157006">
    <property type="component" value="Chromosome 3"/>
</dbReference>
<feature type="region of interest" description="Disordered" evidence="1">
    <location>
        <begin position="1"/>
        <end position="30"/>
    </location>
</feature>
<sequence>MNTKHHHEDQNLRKHVKVHKKQGRRRLHTTRPYQEKLLNMAEARREIVSALKFHRASMKQASEEEKQQKFQQQQQQDLRLSHPNQQLSSFDLEQDLRLSRRNPRIYPSCMDNLSNDFSYFSSSSSSFSHPSLSLPTWPISSSFSPMVENSNITLPDQTLGLNLNLHDFNINNLDANTLLLDNNININNNNNELSFCSYSPPPSLSPSLYLTNDPEIPSVNEISQGEDVSSMVDTIESTPTNQVKEGGSHAAMDDEGMEEMRSLGEQYQMEWNDTMSFVTSTMWFNFLKKMENDAPQDHACDHVFDEFMEFEPTWFNAEEESCLEQWSESENYLLDLGLPW</sequence>
<feature type="region of interest" description="Disordered" evidence="1">
    <location>
        <begin position="58"/>
        <end position="94"/>
    </location>
</feature>
<evidence type="ECO:0000256" key="1">
    <source>
        <dbReference type="SAM" id="MobiDB-lite"/>
    </source>
</evidence>
<dbReference type="EMBL" id="OX451738">
    <property type="protein sequence ID" value="CAI8606012.1"/>
    <property type="molecule type" value="Genomic_DNA"/>
</dbReference>
<evidence type="ECO:0000313" key="3">
    <source>
        <dbReference type="Proteomes" id="UP001157006"/>
    </source>
</evidence>
<accession>A0AAV1A9F6</accession>
<dbReference type="PANTHER" id="PTHR37256:SF1">
    <property type="entry name" value="MYB-LIKE PROTEIN A"/>
    <property type="match status" value="1"/>
</dbReference>
<evidence type="ECO:0000313" key="2">
    <source>
        <dbReference type="EMBL" id="CAI8606012.1"/>
    </source>
</evidence>
<feature type="compositionally biased region" description="Basic and acidic residues" evidence="1">
    <location>
        <begin position="1"/>
        <end position="12"/>
    </location>
</feature>
<protein>
    <submittedName>
        <fullName evidence="2">Uncharacterized protein</fullName>
    </submittedName>
</protein>